<organism evidence="1 2">
    <name type="scientific">Portunus trituberculatus</name>
    <name type="common">Swimming crab</name>
    <name type="synonym">Neptunus trituberculatus</name>
    <dbReference type="NCBI Taxonomy" id="210409"/>
    <lineage>
        <taxon>Eukaryota</taxon>
        <taxon>Metazoa</taxon>
        <taxon>Ecdysozoa</taxon>
        <taxon>Arthropoda</taxon>
        <taxon>Crustacea</taxon>
        <taxon>Multicrustacea</taxon>
        <taxon>Malacostraca</taxon>
        <taxon>Eumalacostraca</taxon>
        <taxon>Eucarida</taxon>
        <taxon>Decapoda</taxon>
        <taxon>Pleocyemata</taxon>
        <taxon>Brachyura</taxon>
        <taxon>Eubrachyura</taxon>
        <taxon>Portunoidea</taxon>
        <taxon>Portunidae</taxon>
        <taxon>Portuninae</taxon>
        <taxon>Portunus</taxon>
    </lineage>
</organism>
<name>A0A5B7IKS9_PORTR</name>
<sequence>MECLPRFSHVEAAGGGRRRASRKEIERGSDGSNVWVVAVVTCPVPPHSGLSRSSSPKLCHDLLLMTLFKKFRIMHL</sequence>
<evidence type="ECO:0000313" key="1">
    <source>
        <dbReference type="EMBL" id="MPC85160.1"/>
    </source>
</evidence>
<dbReference type="EMBL" id="VSRR010067517">
    <property type="protein sequence ID" value="MPC85160.1"/>
    <property type="molecule type" value="Genomic_DNA"/>
</dbReference>
<proteinExistence type="predicted"/>
<protein>
    <submittedName>
        <fullName evidence="1">Uncharacterized protein</fullName>
    </submittedName>
</protein>
<evidence type="ECO:0000313" key="2">
    <source>
        <dbReference type="Proteomes" id="UP000324222"/>
    </source>
</evidence>
<reference evidence="1 2" key="1">
    <citation type="submission" date="2019-05" db="EMBL/GenBank/DDBJ databases">
        <title>Another draft genome of Portunus trituberculatus and its Hox gene families provides insights of decapod evolution.</title>
        <authorList>
            <person name="Jeong J.-H."/>
            <person name="Song I."/>
            <person name="Kim S."/>
            <person name="Choi T."/>
            <person name="Kim D."/>
            <person name="Ryu S."/>
            <person name="Kim W."/>
        </authorList>
    </citation>
    <scope>NUCLEOTIDE SEQUENCE [LARGE SCALE GENOMIC DNA]</scope>
    <source>
        <tissue evidence="1">Muscle</tissue>
    </source>
</reference>
<comment type="caution">
    <text evidence="1">The sequence shown here is derived from an EMBL/GenBank/DDBJ whole genome shotgun (WGS) entry which is preliminary data.</text>
</comment>
<dbReference type="AlphaFoldDB" id="A0A5B7IKS9"/>
<gene>
    <name evidence="1" type="ORF">E2C01_079923</name>
</gene>
<dbReference type="Proteomes" id="UP000324222">
    <property type="component" value="Unassembled WGS sequence"/>
</dbReference>
<accession>A0A5B7IKS9</accession>
<keyword evidence="2" id="KW-1185">Reference proteome</keyword>